<evidence type="ECO:0000259" key="1">
    <source>
        <dbReference type="Pfam" id="PF07883"/>
    </source>
</evidence>
<dbReference type="InterPro" id="IPR011051">
    <property type="entry name" value="RmlC_Cupin_sf"/>
</dbReference>
<dbReference type="RefSeq" id="WP_345382251.1">
    <property type="nucleotide sequence ID" value="NZ_BAABIC010000014.1"/>
</dbReference>
<evidence type="ECO:0000313" key="3">
    <source>
        <dbReference type="Proteomes" id="UP001500325"/>
    </source>
</evidence>
<proteinExistence type="predicted"/>
<dbReference type="EMBL" id="BAABIC010000014">
    <property type="protein sequence ID" value="GAA4698441.1"/>
    <property type="molecule type" value="Genomic_DNA"/>
</dbReference>
<comment type="caution">
    <text evidence="2">The sequence shown here is derived from an EMBL/GenBank/DDBJ whole genome shotgun (WGS) entry which is preliminary data.</text>
</comment>
<dbReference type="PANTHER" id="PTHR36440:SF1">
    <property type="entry name" value="PUTATIVE (AFU_ORTHOLOGUE AFUA_8G07350)-RELATED"/>
    <property type="match status" value="1"/>
</dbReference>
<dbReference type="InterPro" id="IPR014710">
    <property type="entry name" value="RmlC-like_jellyroll"/>
</dbReference>
<dbReference type="Pfam" id="PF07883">
    <property type="entry name" value="Cupin_2"/>
    <property type="match status" value="1"/>
</dbReference>
<dbReference type="SUPFAM" id="SSF51182">
    <property type="entry name" value="RmlC-like cupins"/>
    <property type="match status" value="1"/>
</dbReference>
<dbReference type="PANTHER" id="PTHR36440">
    <property type="entry name" value="PUTATIVE (AFU_ORTHOLOGUE AFUA_8G07350)-RELATED"/>
    <property type="match status" value="1"/>
</dbReference>
<keyword evidence="3" id="KW-1185">Reference proteome</keyword>
<dbReference type="Gene3D" id="2.60.120.10">
    <property type="entry name" value="Jelly Rolls"/>
    <property type="match status" value="1"/>
</dbReference>
<reference evidence="3" key="1">
    <citation type="journal article" date="2019" name="Int. J. Syst. Evol. Microbiol.">
        <title>The Global Catalogue of Microorganisms (GCM) 10K type strain sequencing project: providing services to taxonomists for standard genome sequencing and annotation.</title>
        <authorList>
            <consortium name="The Broad Institute Genomics Platform"/>
            <consortium name="The Broad Institute Genome Sequencing Center for Infectious Disease"/>
            <person name="Wu L."/>
            <person name="Ma J."/>
        </authorList>
    </citation>
    <scope>NUCLEOTIDE SEQUENCE [LARGE SCALE GENOMIC DNA]</scope>
    <source>
        <strain evidence="3">JCM 18055</strain>
    </source>
</reference>
<name>A0ABP8X395_9PSEU</name>
<sequence>MSDLGPPSPVLRLPTGEAVTIRASGRDTAGALFEVDALLPPGLGGPPRHRHLVQTEAFTVLEGRLRVVVGAETRELRAGDTATVPPTVVHAFSNPFDEPARIRMRETPAGPLEEQFRALARAGRVPPLGELAAINVRHGLPFALHGVPDLVQRPAWRLLARLHGRRHR</sequence>
<dbReference type="InterPro" id="IPR013096">
    <property type="entry name" value="Cupin_2"/>
</dbReference>
<dbReference type="Proteomes" id="UP001500325">
    <property type="component" value="Unassembled WGS sequence"/>
</dbReference>
<gene>
    <name evidence="2" type="ORF">GCM10023215_41030</name>
</gene>
<organism evidence="2 3">
    <name type="scientific">Pseudonocardia yuanmonensis</name>
    <dbReference type="NCBI Taxonomy" id="1095914"/>
    <lineage>
        <taxon>Bacteria</taxon>
        <taxon>Bacillati</taxon>
        <taxon>Actinomycetota</taxon>
        <taxon>Actinomycetes</taxon>
        <taxon>Pseudonocardiales</taxon>
        <taxon>Pseudonocardiaceae</taxon>
        <taxon>Pseudonocardia</taxon>
    </lineage>
</organism>
<evidence type="ECO:0000313" key="2">
    <source>
        <dbReference type="EMBL" id="GAA4698441.1"/>
    </source>
</evidence>
<feature type="domain" description="Cupin type-2" evidence="1">
    <location>
        <begin position="39"/>
        <end position="102"/>
    </location>
</feature>
<accession>A0ABP8X395</accession>
<protein>
    <recommendedName>
        <fullName evidence="1">Cupin type-2 domain-containing protein</fullName>
    </recommendedName>
</protein>
<dbReference type="InterPro" id="IPR053146">
    <property type="entry name" value="QDO-like"/>
</dbReference>